<comment type="caution">
    <text evidence="2">The sequence shown here is derived from an EMBL/GenBank/DDBJ whole genome shotgun (WGS) entry which is preliminary data.</text>
</comment>
<evidence type="ECO:0000313" key="2">
    <source>
        <dbReference type="EMBL" id="PSC05455.1"/>
    </source>
</evidence>
<keyword evidence="1" id="KW-0472">Membrane</keyword>
<organism evidence="2 3">
    <name type="scientific">Alsobacter soli</name>
    <dbReference type="NCBI Taxonomy" id="2109933"/>
    <lineage>
        <taxon>Bacteria</taxon>
        <taxon>Pseudomonadati</taxon>
        <taxon>Pseudomonadota</taxon>
        <taxon>Alphaproteobacteria</taxon>
        <taxon>Hyphomicrobiales</taxon>
        <taxon>Alsobacteraceae</taxon>
        <taxon>Alsobacter</taxon>
    </lineage>
</organism>
<name>A0A2T1HUW4_9HYPH</name>
<dbReference type="RefSeq" id="WP_106336091.1">
    <property type="nucleotide sequence ID" value="NZ_PVZS01000007.1"/>
</dbReference>
<evidence type="ECO:0000256" key="1">
    <source>
        <dbReference type="SAM" id="Phobius"/>
    </source>
</evidence>
<protein>
    <submittedName>
        <fullName evidence="2">Uncharacterized protein</fullName>
    </submittedName>
</protein>
<keyword evidence="3" id="KW-1185">Reference proteome</keyword>
<dbReference type="Proteomes" id="UP000239772">
    <property type="component" value="Unassembled WGS sequence"/>
</dbReference>
<proteinExistence type="predicted"/>
<evidence type="ECO:0000313" key="3">
    <source>
        <dbReference type="Proteomes" id="UP000239772"/>
    </source>
</evidence>
<sequence length="139" mass="14301">MTEQAAPMDIGRFGALAEAYGGAIERWPAEHRDDARRLAATEAGRAILGRALALDAELDRYAVDAPAAALVGRVVEAASGGLARKRRRRLWWAALGFAGVGLAGAFAGVAVATAVLPPASPAFADFGTWTVGDEADGAL</sequence>
<dbReference type="OrthoDB" id="7632164at2"/>
<feature type="transmembrane region" description="Helical" evidence="1">
    <location>
        <begin position="90"/>
        <end position="116"/>
    </location>
</feature>
<gene>
    <name evidence="2" type="ORF">SLNSH_07635</name>
</gene>
<dbReference type="EMBL" id="PVZS01000007">
    <property type="protein sequence ID" value="PSC05455.1"/>
    <property type="molecule type" value="Genomic_DNA"/>
</dbReference>
<accession>A0A2T1HUW4</accession>
<keyword evidence="1" id="KW-1133">Transmembrane helix</keyword>
<dbReference type="AlphaFoldDB" id="A0A2T1HUW4"/>
<reference evidence="3" key="1">
    <citation type="submission" date="2018-03" db="EMBL/GenBank/DDBJ databases">
        <authorList>
            <person name="Sun L."/>
            <person name="Liu H."/>
            <person name="Chen W."/>
            <person name="Huang K."/>
            <person name="Liu W."/>
            <person name="Gao X."/>
        </authorList>
    </citation>
    <scope>NUCLEOTIDE SEQUENCE [LARGE SCALE GENOMIC DNA]</scope>
    <source>
        <strain evidence="3">SH9</strain>
    </source>
</reference>
<keyword evidence="1" id="KW-0812">Transmembrane</keyword>